<protein>
    <submittedName>
        <fullName evidence="8">Chromate transporter</fullName>
    </submittedName>
</protein>
<feature type="transmembrane region" description="Helical" evidence="7">
    <location>
        <begin position="115"/>
        <end position="139"/>
    </location>
</feature>
<keyword evidence="6 7" id="KW-0472">Membrane</keyword>
<dbReference type="Proteomes" id="UP000824156">
    <property type="component" value="Unassembled WGS sequence"/>
</dbReference>
<reference evidence="8" key="1">
    <citation type="journal article" date="2021" name="PeerJ">
        <title>Extensive microbial diversity within the chicken gut microbiome revealed by metagenomics and culture.</title>
        <authorList>
            <person name="Gilroy R."/>
            <person name="Ravi A."/>
            <person name="Getino M."/>
            <person name="Pursley I."/>
            <person name="Horton D.L."/>
            <person name="Alikhan N.F."/>
            <person name="Baker D."/>
            <person name="Gharbi K."/>
            <person name="Hall N."/>
            <person name="Watson M."/>
            <person name="Adriaenssens E.M."/>
            <person name="Foster-Nyarko E."/>
            <person name="Jarju S."/>
            <person name="Secka A."/>
            <person name="Antonio M."/>
            <person name="Oren A."/>
            <person name="Chaudhuri R.R."/>
            <person name="La Ragione R."/>
            <person name="Hildebrand F."/>
            <person name="Pallen M.J."/>
        </authorList>
    </citation>
    <scope>NUCLEOTIDE SEQUENCE</scope>
    <source>
        <strain evidence="8">1719</strain>
    </source>
</reference>
<keyword evidence="5 7" id="KW-1133">Transmembrane helix</keyword>
<organism evidence="8 9">
    <name type="scientific">Candidatus Sphingobacterium stercoripullorum</name>
    <dbReference type="NCBI Taxonomy" id="2838759"/>
    <lineage>
        <taxon>Bacteria</taxon>
        <taxon>Pseudomonadati</taxon>
        <taxon>Bacteroidota</taxon>
        <taxon>Sphingobacteriia</taxon>
        <taxon>Sphingobacteriales</taxon>
        <taxon>Sphingobacteriaceae</taxon>
        <taxon>Sphingobacterium</taxon>
    </lineage>
</organism>
<evidence type="ECO:0000256" key="6">
    <source>
        <dbReference type="ARBA" id="ARBA00023136"/>
    </source>
</evidence>
<feature type="transmembrane region" description="Helical" evidence="7">
    <location>
        <begin position="7"/>
        <end position="28"/>
    </location>
</feature>
<dbReference type="PANTHER" id="PTHR43663">
    <property type="entry name" value="CHROMATE TRANSPORT PROTEIN-RELATED"/>
    <property type="match status" value="1"/>
</dbReference>
<evidence type="ECO:0000256" key="7">
    <source>
        <dbReference type="SAM" id="Phobius"/>
    </source>
</evidence>
<evidence type="ECO:0000256" key="5">
    <source>
        <dbReference type="ARBA" id="ARBA00022989"/>
    </source>
</evidence>
<accession>A0A9D2AXJ2</accession>
<proteinExistence type="inferred from homology"/>
<comment type="similarity">
    <text evidence="2">Belongs to the chromate ion transporter (CHR) (TC 2.A.51) family.</text>
</comment>
<keyword evidence="4 7" id="KW-0812">Transmembrane</keyword>
<evidence type="ECO:0000256" key="2">
    <source>
        <dbReference type="ARBA" id="ARBA00005262"/>
    </source>
</evidence>
<evidence type="ECO:0000313" key="9">
    <source>
        <dbReference type="Proteomes" id="UP000824156"/>
    </source>
</evidence>
<sequence>MIFLKLFWVFLKIGLLGFGGGYAMLSMIQDEVVTQNKWMTNTEFTDLVAVSQTTPGPIGINTATYVGFSAVNNAGYSNVSSILGSILATVTVCLPAFILIILLSYSFKKFKDNSTFNAILSGIRPLSIALIGFAAYSLVTKESFSDYYSAIFFAGTLLASAKFKVHPIYIILVVAFLGIIIY</sequence>
<evidence type="ECO:0000256" key="4">
    <source>
        <dbReference type="ARBA" id="ARBA00022692"/>
    </source>
</evidence>
<evidence type="ECO:0000256" key="1">
    <source>
        <dbReference type="ARBA" id="ARBA00004651"/>
    </source>
</evidence>
<dbReference type="AlphaFoldDB" id="A0A9D2AXJ2"/>
<dbReference type="Pfam" id="PF02417">
    <property type="entry name" value="Chromate_transp"/>
    <property type="match status" value="1"/>
</dbReference>
<comment type="caution">
    <text evidence="8">The sequence shown here is derived from an EMBL/GenBank/DDBJ whole genome shotgun (WGS) entry which is preliminary data.</text>
</comment>
<dbReference type="GO" id="GO:0015109">
    <property type="term" value="F:chromate transmembrane transporter activity"/>
    <property type="evidence" value="ECO:0007669"/>
    <property type="project" value="InterPro"/>
</dbReference>
<feature type="transmembrane region" description="Helical" evidence="7">
    <location>
        <begin position="151"/>
        <end position="181"/>
    </location>
</feature>
<comment type="subcellular location">
    <subcellularLocation>
        <location evidence="1">Cell membrane</location>
        <topology evidence="1">Multi-pass membrane protein</topology>
    </subcellularLocation>
</comment>
<feature type="transmembrane region" description="Helical" evidence="7">
    <location>
        <begin position="82"/>
        <end position="103"/>
    </location>
</feature>
<reference evidence="8" key="2">
    <citation type="submission" date="2021-04" db="EMBL/GenBank/DDBJ databases">
        <authorList>
            <person name="Gilroy R."/>
        </authorList>
    </citation>
    <scope>NUCLEOTIDE SEQUENCE</scope>
    <source>
        <strain evidence="8">1719</strain>
    </source>
</reference>
<dbReference type="EMBL" id="DXEZ01000027">
    <property type="protein sequence ID" value="HIX53590.1"/>
    <property type="molecule type" value="Genomic_DNA"/>
</dbReference>
<dbReference type="PANTHER" id="PTHR43663:SF1">
    <property type="entry name" value="CHROMATE TRANSPORTER"/>
    <property type="match status" value="1"/>
</dbReference>
<dbReference type="InterPro" id="IPR052518">
    <property type="entry name" value="CHR_Transporter"/>
</dbReference>
<name>A0A9D2AXJ2_9SPHI</name>
<evidence type="ECO:0000313" key="8">
    <source>
        <dbReference type="EMBL" id="HIX53590.1"/>
    </source>
</evidence>
<gene>
    <name evidence="8" type="ORF">H9853_01080</name>
</gene>
<dbReference type="GO" id="GO:0005886">
    <property type="term" value="C:plasma membrane"/>
    <property type="evidence" value="ECO:0007669"/>
    <property type="project" value="UniProtKB-SubCell"/>
</dbReference>
<keyword evidence="3" id="KW-1003">Cell membrane</keyword>
<evidence type="ECO:0000256" key="3">
    <source>
        <dbReference type="ARBA" id="ARBA00022475"/>
    </source>
</evidence>
<dbReference type="InterPro" id="IPR003370">
    <property type="entry name" value="Chromate_transpt"/>
</dbReference>